<dbReference type="Pfam" id="PF00551">
    <property type="entry name" value="Formyl_trans_N"/>
    <property type="match status" value="1"/>
</dbReference>
<dbReference type="RefSeq" id="WP_173075427.1">
    <property type="nucleotide sequence ID" value="NZ_CP041345.1"/>
</dbReference>
<dbReference type="KEGG" id="ttz:FHG85_09925"/>
<evidence type="ECO:0000259" key="7">
    <source>
        <dbReference type="Pfam" id="PF02911"/>
    </source>
</evidence>
<evidence type="ECO:0000256" key="1">
    <source>
        <dbReference type="ARBA" id="ARBA00010699"/>
    </source>
</evidence>
<dbReference type="EMBL" id="CP041345">
    <property type="protein sequence ID" value="QKG80573.1"/>
    <property type="molecule type" value="Genomic_DNA"/>
</dbReference>
<dbReference type="Gene3D" id="3.40.50.12230">
    <property type="match status" value="1"/>
</dbReference>
<feature type="domain" description="Formyl transferase C-terminal" evidence="7">
    <location>
        <begin position="212"/>
        <end position="317"/>
    </location>
</feature>
<evidence type="ECO:0000256" key="4">
    <source>
        <dbReference type="ARBA" id="ARBA00022917"/>
    </source>
</evidence>
<dbReference type="CDD" id="cd08704">
    <property type="entry name" value="Met_tRNA_FMT_C"/>
    <property type="match status" value="1"/>
</dbReference>
<dbReference type="GO" id="GO:0005829">
    <property type="term" value="C:cytosol"/>
    <property type="evidence" value="ECO:0007669"/>
    <property type="project" value="TreeGrafter"/>
</dbReference>
<comment type="catalytic activity">
    <reaction evidence="5">
        <text>L-methionyl-tRNA(fMet) + (6R)-10-formyltetrahydrofolate = N-formyl-L-methionyl-tRNA(fMet) + (6S)-5,6,7,8-tetrahydrofolate + H(+)</text>
        <dbReference type="Rhea" id="RHEA:24380"/>
        <dbReference type="Rhea" id="RHEA-COMP:9952"/>
        <dbReference type="Rhea" id="RHEA-COMP:9953"/>
        <dbReference type="ChEBI" id="CHEBI:15378"/>
        <dbReference type="ChEBI" id="CHEBI:57453"/>
        <dbReference type="ChEBI" id="CHEBI:78530"/>
        <dbReference type="ChEBI" id="CHEBI:78844"/>
        <dbReference type="ChEBI" id="CHEBI:195366"/>
        <dbReference type="EC" id="2.1.2.9"/>
    </reaction>
</comment>
<evidence type="ECO:0000259" key="6">
    <source>
        <dbReference type="Pfam" id="PF00551"/>
    </source>
</evidence>
<feature type="domain" description="Formyl transferase N-terminal" evidence="6">
    <location>
        <begin position="8"/>
        <end position="185"/>
    </location>
</feature>
<evidence type="ECO:0000256" key="5">
    <source>
        <dbReference type="HAMAP-Rule" id="MF_00182"/>
    </source>
</evidence>
<dbReference type="InterPro" id="IPR005794">
    <property type="entry name" value="Fmt"/>
</dbReference>
<evidence type="ECO:0000256" key="3">
    <source>
        <dbReference type="ARBA" id="ARBA00022679"/>
    </source>
</evidence>
<feature type="binding site" evidence="5">
    <location>
        <begin position="114"/>
        <end position="117"/>
    </location>
    <ligand>
        <name>(6S)-5,6,7,8-tetrahydrofolate</name>
        <dbReference type="ChEBI" id="CHEBI:57453"/>
    </ligand>
</feature>
<dbReference type="GO" id="GO:0004479">
    <property type="term" value="F:methionyl-tRNA formyltransferase activity"/>
    <property type="evidence" value="ECO:0007669"/>
    <property type="project" value="UniProtKB-UniRule"/>
</dbReference>
<dbReference type="PANTHER" id="PTHR11138:SF5">
    <property type="entry name" value="METHIONYL-TRNA FORMYLTRANSFERASE, MITOCHONDRIAL"/>
    <property type="match status" value="1"/>
</dbReference>
<dbReference type="CDD" id="cd08646">
    <property type="entry name" value="FMT_core_Met-tRNA-FMT_N"/>
    <property type="match status" value="1"/>
</dbReference>
<proteinExistence type="inferred from homology"/>
<keyword evidence="3 5" id="KW-0808">Transferase</keyword>
<dbReference type="SUPFAM" id="SSF53328">
    <property type="entry name" value="Formyltransferase"/>
    <property type="match status" value="1"/>
</dbReference>
<dbReference type="EC" id="2.1.2.9" evidence="2 5"/>
<evidence type="ECO:0000313" key="9">
    <source>
        <dbReference type="Proteomes" id="UP000500961"/>
    </source>
</evidence>
<comment type="function">
    <text evidence="5">Attaches a formyl group to the free amino group of methionyl-tRNA(fMet). The formyl group appears to play a dual role in the initiator identity of N-formylmethionyl-tRNA by promoting its recognition by IF2 and preventing the misappropriation of this tRNA by the elongation apparatus.</text>
</comment>
<sequence>MPQATFPRIVYMGTPDFAVEPLKEILESGYNVSAVVTVPDKPAGRGLKFKPSPVKTFAQEKNLPILQPSKLKDPDFINELKKINPDIIVVVAFRMLPKEVWQLPKIGTFNLHASLLPQYRGAAPINWAIINGETQTGVTTFLLDEQIDTGNILLQEVVPISEDESAGELHDKLMLVGSKLVVETINLLAKGDYKPIPQSQISVEGEIKSAPKIFKETCKIDWDSPVSKIYNHIRGLSPYPAAWSELKIKKGDVESTTSIKIYSAEKTNFHPSAKPGTIATDHKSFINVNCSDGVLSLKRIQVAGKKAMNVDEFLRGLNNTELIEML</sequence>
<dbReference type="SUPFAM" id="SSF50486">
    <property type="entry name" value="FMT C-terminal domain-like"/>
    <property type="match status" value="1"/>
</dbReference>
<dbReference type="InterPro" id="IPR041711">
    <property type="entry name" value="Met-tRNA-FMT_N"/>
</dbReference>
<dbReference type="InterPro" id="IPR011034">
    <property type="entry name" value="Formyl_transferase-like_C_sf"/>
</dbReference>
<gene>
    <name evidence="5" type="primary">fmt</name>
    <name evidence="8" type="ORF">FHG85_09925</name>
</gene>
<evidence type="ECO:0000313" key="8">
    <source>
        <dbReference type="EMBL" id="QKG80573.1"/>
    </source>
</evidence>
<evidence type="ECO:0000256" key="2">
    <source>
        <dbReference type="ARBA" id="ARBA00012261"/>
    </source>
</evidence>
<accession>A0A7D3Y0L8</accession>
<protein>
    <recommendedName>
        <fullName evidence="2 5">Methionyl-tRNA formyltransferase</fullName>
        <ecNumber evidence="2 5">2.1.2.9</ecNumber>
    </recommendedName>
</protein>
<dbReference type="NCBIfam" id="TIGR00460">
    <property type="entry name" value="fmt"/>
    <property type="match status" value="1"/>
</dbReference>
<dbReference type="InterPro" id="IPR036477">
    <property type="entry name" value="Formyl_transf_N_sf"/>
</dbReference>
<keyword evidence="9" id="KW-1185">Reference proteome</keyword>
<comment type="similarity">
    <text evidence="1 5">Belongs to the Fmt family.</text>
</comment>
<dbReference type="PANTHER" id="PTHR11138">
    <property type="entry name" value="METHIONYL-TRNA FORMYLTRANSFERASE"/>
    <property type="match status" value="1"/>
</dbReference>
<organism evidence="8 9">
    <name type="scientific">Tenuifilum thalassicum</name>
    <dbReference type="NCBI Taxonomy" id="2590900"/>
    <lineage>
        <taxon>Bacteria</taxon>
        <taxon>Pseudomonadati</taxon>
        <taxon>Bacteroidota</taxon>
        <taxon>Bacteroidia</taxon>
        <taxon>Bacteroidales</taxon>
        <taxon>Tenuifilaceae</taxon>
        <taxon>Tenuifilum</taxon>
    </lineage>
</organism>
<dbReference type="InterPro" id="IPR002376">
    <property type="entry name" value="Formyl_transf_N"/>
</dbReference>
<keyword evidence="4 5" id="KW-0648">Protein biosynthesis</keyword>
<dbReference type="InterPro" id="IPR044135">
    <property type="entry name" value="Met-tRNA-FMT_C"/>
</dbReference>
<dbReference type="HAMAP" id="MF_00182">
    <property type="entry name" value="Formyl_trans"/>
    <property type="match status" value="1"/>
</dbReference>
<dbReference type="InterPro" id="IPR005793">
    <property type="entry name" value="Formyl_trans_C"/>
</dbReference>
<dbReference type="Proteomes" id="UP000500961">
    <property type="component" value="Chromosome"/>
</dbReference>
<dbReference type="Pfam" id="PF02911">
    <property type="entry name" value="Formyl_trans_C"/>
    <property type="match status" value="1"/>
</dbReference>
<dbReference type="AlphaFoldDB" id="A0A7D3Y0L8"/>
<reference evidence="8 9" key="1">
    <citation type="submission" date="2019-07" db="EMBL/GenBank/DDBJ databases">
        <title>Thalassofilum flectens gen. nov., sp. nov., a novel moderate thermophilic anaerobe from a shallow sea hot spring in Kunashir Island (Russia), representing a new family in the order Bacteroidales, and proposal of Thalassofilacea fam. nov.</title>
        <authorList>
            <person name="Kochetkova T.V."/>
            <person name="Podosokorskaya O.A."/>
            <person name="Novikov A."/>
            <person name="Elcheninov A.G."/>
            <person name="Toshchakov S.V."/>
            <person name="Kublanov I.V."/>
        </authorList>
    </citation>
    <scope>NUCLEOTIDE SEQUENCE [LARGE SCALE GENOMIC DNA]</scope>
    <source>
        <strain evidence="8 9">38-H</strain>
    </source>
</reference>
<name>A0A7D3Y0L8_9BACT</name>